<dbReference type="Pfam" id="PF01037">
    <property type="entry name" value="AsnC_trans_reg"/>
    <property type="match status" value="1"/>
</dbReference>
<proteinExistence type="predicted"/>
<organism evidence="6 7">
    <name type="scientific">Modicisalibacter muralis</name>
    <dbReference type="NCBI Taxonomy" id="119000"/>
    <lineage>
        <taxon>Bacteria</taxon>
        <taxon>Pseudomonadati</taxon>
        <taxon>Pseudomonadota</taxon>
        <taxon>Gammaproteobacteria</taxon>
        <taxon>Oceanospirillales</taxon>
        <taxon>Halomonadaceae</taxon>
        <taxon>Modicisalibacter</taxon>
    </lineage>
</organism>
<reference evidence="6 7" key="1">
    <citation type="submission" date="2016-10" db="EMBL/GenBank/DDBJ databases">
        <authorList>
            <person name="de Groot N.N."/>
        </authorList>
    </citation>
    <scope>NUCLEOTIDE SEQUENCE [LARGE SCALE GENOMIC DNA]</scope>
    <source>
        <strain evidence="6 7">DSM 14789</strain>
    </source>
</reference>
<dbReference type="Pfam" id="PF13404">
    <property type="entry name" value="HTH_AsnC-type"/>
    <property type="match status" value="1"/>
</dbReference>
<evidence type="ECO:0000259" key="5">
    <source>
        <dbReference type="PROSITE" id="PS50956"/>
    </source>
</evidence>
<dbReference type="PROSITE" id="PS00519">
    <property type="entry name" value="HTH_ASNC_1"/>
    <property type="match status" value="1"/>
</dbReference>
<dbReference type="OrthoDB" id="9809462at2"/>
<feature type="domain" description="HTH asnC-type" evidence="5">
    <location>
        <begin position="20"/>
        <end position="81"/>
    </location>
</feature>
<dbReference type="RefSeq" id="WP_089726217.1">
    <property type="nucleotide sequence ID" value="NZ_FNGI01000002.1"/>
</dbReference>
<evidence type="ECO:0000256" key="4">
    <source>
        <dbReference type="SAM" id="MobiDB-lite"/>
    </source>
</evidence>
<dbReference type="InterPro" id="IPR000485">
    <property type="entry name" value="AsnC-type_HTH_dom"/>
</dbReference>
<dbReference type="GO" id="GO:0043565">
    <property type="term" value="F:sequence-specific DNA binding"/>
    <property type="evidence" value="ECO:0007669"/>
    <property type="project" value="InterPro"/>
</dbReference>
<keyword evidence="1" id="KW-0805">Transcription regulation</keyword>
<dbReference type="InterPro" id="IPR019885">
    <property type="entry name" value="Tscrpt_reg_HTH_AsnC-type_CS"/>
</dbReference>
<dbReference type="Gene3D" id="3.30.70.920">
    <property type="match status" value="1"/>
</dbReference>
<keyword evidence="7" id="KW-1185">Reference proteome</keyword>
<keyword evidence="2 6" id="KW-0238">DNA-binding</keyword>
<evidence type="ECO:0000313" key="6">
    <source>
        <dbReference type="EMBL" id="SDL19509.1"/>
    </source>
</evidence>
<dbReference type="SUPFAM" id="SSF46785">
    <property type="entry name" value="Winged helix' DNA-binding domain"/>
    <property type="match status" value="1"/>
</dbReference>
<dbReference type="InterPro" id="IPR019887">
    <property type="entry name" value="Tscrpt_reg_AsnC/Lrp_C"/>
</dbReference>
<dbReference type="GO" id="GO:0005829">
    <property type="term" value="C:cytosol"/>
    <property type="evidence" value="ECO:0007669"/>
    <property type="project" value="TreeGrafter"/>
</dbReference>
<dbReference type="PRINTS" id="PR00033">
    <property type="entry name" value="HTHASNC"/>
</dbReference>
<dbReference type="SUPFAM" id="SSF54909">
    <property type="entry name" value="Dimeric alpha+beta barrel"/>
    <property type="match status" value="1"/>
</dbReference>
<evidence type="ECO:0000313" key="7">
    <source>
        <dbReference type="Proteomes" id="UP000198654"/>
    </source>
</evidence>
<dbReference type="InterPro" id="IPR011008">
    <property type="entry name" value="Dimeric_a/b-barrel"/>
</dbReference>
<dbReference type="AlphaFoldDB" id="A0A1G9I2S4"/>
<dbReference type="InterPro" id="IPR036388">
    <property type="entry name" value="WH-like_DNA-bd_sf"/>
</dbReference>
<dbReference type="SMART" id="SM00344">
    <property type="entry name" value="HTH_ASNC"/>
    <property type="match status" value="1"/>
</dbReference>
<dbReference type="GO" id="GO:0043200">
    <property type="term" value="P:response to amino acid"/>
    <property type="evidence" value="ECO:0007669"/>
    <property type="project" value="TreeGrafter"/>
</dbReference>
<evidence type="ECO:0000256" key="2">
    <source>
        <dbReference type="ARBA" id="ARBA00023125"/>
    </source>
</evidence>
<dbReference type="EMBL" id="FNGI01000002">
    <property type="protein sequence ID" value="SDL19509.1"/>
    <property type="molecule type" value="Genomic_DNA"/>
</dbReference>
<evidence type="ECO:0000256" key="1">
    <source>
        <dbReference type="ARBA" id="ARBA00023015"/>
    </source>
</evidence>
<dbReference type="InterPro" id="IPR036390">
    <property type="entry name" value="WH_DNA-bd_sf"/>
</dbReference>
<dbReference type="Gene3D" id="1.10.10.10">
    <property type="entry name" value="Winged helix-like DNA-binding domain superfamily/Winged helix DNA-binding domain"/>
    <property type="match status" value="1"/>
</dbReference>
<accession>A0A1G9I2S4</accession>
<dbReference type="PANTHER" id="PTHR30154:SF53">
    <property type="entry name" value="HTH-TYPE TRANSCRIPTIONAL REGULATOR LRPC"/>
    <property type="match status" value="1"/>
</dbReference>
<keyword evidence="3" id="KW-0804">Transcription</keyword>
<dbReference type="InterPro" id="IPR019888">
    <property type="entry name" value="Tscrpt_reg_AsnC-like"/>
</dbReference>
<evidence type="ECO:0000256" key="3">
    <source>
        <dbReference type="ARBA" id="ARBA00023163"/>
    </source>
</evidence>
<feature type="compositionally biased region" description="Polar residues" evidence="4">
    <location>
        <begin position="178"/>
        <end position="187"/>
    </location>
</feature>
<dbReference type="STRING" id="119000.SAMN05661010_01026"/>
<dbReference type="Proteomes" id="UP000198654">
    <property type="component" value="Unassembled WGS sequence"/>
</dbReference>
<gene>
    <name evidence="6" type="ORF">SAMN05661010_01026</name>
</gene>
<name>A0A1G9I2S4_9GAMM</name>
<dbReference type="PROSITE" id="PS50956">
    <property type="entry name" value="HTH_ASNC_2"/>
    <property type="match status" value="1"/>
</dbReference>
<protein>
    <submittedName>
        <fullName evidence="6">DNA-binding transcriptional regulator, Lrp family</fullName>
    </submittedName>
</protein>
<dbReference type="PANTHER" id="PTHR30154">
    <property type="entry name" value="LEUCINE-RESPONSIVE REGULATORY PROTEIN"/>
    <property type="match status" value="1"/>
</dbReference>
<feature type="region of interest" description="Disordered" evidence="4">
    <location>
        <begin position="164"/>
        <end position="187"/>
    </location>
</feature>
<sequence length="187" mass="20113">MPNDAKTEDVRNRAADTRPLDAFDRRILGELAVDAGLSYAELGRLVGLSAPAVHERVKRLRATGRVRGTVAVLDGPAVGKSLLAFVHVDTSGWGKTQELMSIAELPELEEIHSVAGDTCMLLKVRCKSSRALEGLLARLYATPGVKATRSYVVLSTYLERTPQADTTDALEDGHSMDRTGTATLPAD</sequence>